<gene>
    <name evidence="1" type="ORF">DKK79_08160</name>
</gene>
<dbReference type="Proteomes" id="UP000247483">
    <property type="component" value="Unassembled WGS sequence"/>
</dbReference>
<evidence type="ECO:0000313" key="2">
    <source>
        <dbReference type="Proteomes" id="UP000247483"/>
    </source>
</evidence>
<evidence type="ECO:0000313" key="1">
    <source>
        <dbReference type="EMBL" id="PXZ04323.1"/>
    </source>
</evidence>
<protein>
    <submittedName>
        <fullName evidence="1">Uncharacterized protein</fullName>
    </submittedName>
</protein>
<dbReference type="EMBL" id="QGLP01000005">
    <property type="protein sequence ID" value="PXZ04323.1"/>
    <property type="molecule type" value="Genomic_DNA"/>
</dbReference>
<name>A0A2V4DVS3_9GAMM</name>
<organism evidence="1 2">
    <name type="scientific">Gilliamella apicola</name>
    <dbReference type="NCBI Taxonomy" id="1196095"/>
    <lineage>
        <taxon>Bacteria</taxon>
        <taxon>Pseudomonadati</taxon>
        <taxon>Pseudomonadota</taxon>
        <taxon>Gammaproteobacteria</taxon>
        <taxon>Orbales</taxon>
        <taxon>Orbaceae</taxon>
        <taxon>Gilliamella</taxon>
    </lineage>
</organism>
<comment type="caution">
    <text evidence="1">The sequence shown here is derived from an EMBL/GenBank/DDBJ whole genome shotgun (WGS) entry which is preliminary data.</text>
</comment>
<reference evidence="1 2" key="1">
    <citation type="submission" date="2018-05" db="EMBL/GenBank/DDBJ databases">
        <title>Reference genomes for bee gut microbiota database.</title>
        <authorList>
            <person name="Ellegaard K.M."/>
        </authorList>
    </citation>
    <scope>NUCLEOTIDE SEQUENCE [LARGE SCALE GENOMIC DNA]</scope>
    <source>
        <strain evidence="1 2">ESL0177</strain>
    </source>
</reference>
<sequence>MAQRQNTFNQFPSNDLADLNDNTIIVDEFVNSQNDFTANRFGSKFKTLHKIVTDINKLSDDISVGALPATRIVDNEVSTYSVGDSVEFKKMPTINGKPVLGTGDYGIGSYTGVPLNNPDNILAGGCYGMRTTSFPELQKNRNDSASLVVYPAWTKGLYVEKLAVVQSKIPRIYYRCSTPDGKQPFYEVITSANINKFCGQSVILYPDGSVSEPALLYTNQRIVIDNPFNTNLVNSWVEFYESGVWYKHDEMVFSNGGYGVKTNSYGNKIVIQTGNSSVRARCFHDGNPSGADNVMTSLPYRLIIVKIGV</sequence>
<accession>A0A2V4DVS3</accession>
<proteinExistence type="predicted"/>
<dbReference type="RefSeq" id="WP_110423640.1">
    <property type="nucleotide sequence ID" value="NZ_QGLP01000005.1"/>
</dbReference>
<dbReference type="AlphaFoldDB" id="A0A2V4DVS3"/>